<organism evidence="2 3">
    <name type="scientific">Pontibacter qinzhouensis</name>
    <dbReference type="NCBI Taxonomy" id="2603253"/>
    <lineage>
        <taxon>Bacteria</taxon>
        <taxon>Pseudomonadati</taxon>
        <taxon>Bacteroidota</taxon>
        <taxon>Cytophagia</taxon>
        <taxon>Cytophagales</taxon>
        <taxon>Hymenobacteraceae</taxon>
        <taxon>Pontibacter</taxon>
    </lineage>
</organism>
<accession>A0A5C8J3K0</accession>
<evidence type="ECO:0000313" key="3">
    <source>
        <dbReference type="Proteomes" id="UP000321926"/>
    </source>
</evidence>
<feature type="domain" description="Tc1-like transposase DDE" evidence="1">
    <location>
        <begin position="5"/>
        <end position="133"/>
    </location>
</feature>
<sequence length="164" mass="19055">MRYGTRTHSRRRWSRQGRRPCCQLRLGYEWAYLYVALCPFTGDVFAMLLPHLDKAGFGVFLRELELHLREKGAGPVLLIGDGAAAHTAQPWEQYGLDWQRLPTACPELNPVERFFEELRKWTANQVFADLQQIEKLLESLVRGYMQQPEAVKQLTLFPYIAKCV</sequence>
<gene>
    <name evidence="2" type="ORF">FVR03_20255</name>
</gene>
<dbReference type="AlphaFoldDB" id="A0A5C8J3K0"/>
<dbReference type="InterPro" id="IPR038717">
    <property type="entry name" value="Tc1-like_DDE_dom"/>
</dbReference>
<dbReference type="InterPro" id="IPR012337">
    <property type="entry name" value="RNaseH-like_sf"/>
</dbReference>
<evidence type="ECO:0000259" key="1">
    <source>
        <dbReference type="Pfam" id="PF13358"/>
    </source>
</evidence>
<keyword evidence="3" id="KW-1185">Reference proteome</keyword>
<name>A0A5C8J3K0_9BACT</name>
<dbReference type="GO" id="GO:0003676">
    <property type="term" value="F:nucleic acid binding"/>
    <property type="evidence" value="ECO:0007669"/>
    <property type="project" value="InterPro"/>
</dbReference>
<comment type="caution">
    <text evidence="2">The sequence shown here is derived from an EMBL/GenBank/DDBJ whole genome shotgun (WGS) entry which is preliminary data.</text>
</comment>
<dbReference type="SUPFAM" id="SSF53098">
    <property type="entry name" value="Ribonuclease H-like"/>
    <property type="match status" value="1"/>
</dbReference>
<reference evidence="2 3" key="1">
    <citation type="submission" date="2019-08" db="EMBL/GenBank/DDBJ databases">
        <authorList>
            <person name="Shi S."/>
        </authorList>
    </citation>
    <scope>NUCLEOTIDE SEQUENCE [LARGE SCALE GENOMIC DNA]</scope>
    <source>
        <strain evidence="2 3">GY10130</strain>
    </source>
</reference>
<protein>
    <recommendedName>
        <fullName evidence="1">Tc1-like transposase DDE domain-containing protein</fullName>
    </recommendedName>
</protein>
<dbReference type="EMBL" id="VRTY01000105">
    <property type="protein sequence ID" value="TXK29855.1"/>
    <property type="molecule type" value="Genomic_DNA"/>
</dbReference>
<dbReference type="Pfam" id="PF13358">
    <property type="entry name" value="DDE_3"/>
    <property type="match status" value="1"/>
</dbReference>
<proteinExistence type="predicted"/>
<dbReference type="OrthoDB" id="64529at2"/>
<dbReference type="Proteomes" id="UP000321926">
    <property type="component" value="Unassembled WGS sequence"/>
</dbReference>
<dbReference type="InterPro" id="IPR036397">
    <property type="entry name" value="RNaseH_sf"/>
</dbReference>
<evidence type="ECO:0000313" key="2">
    <source>
        <dbReference type="EMBL" id="TXK29855.1"/>
    </source>
</evidence>
<dbReference type="Gene3D" id="3.30.420.10">
    <property type="entry name" value="Ribonuclease H-like superfamily/Ribonuclease H"/>
    <property type="match status" value="1"/>
</dbReference>